<proteinExistence type="predicted"/>
<gene>
    <name evidence="1" type="ORF">GIL414_LOCUS37577</name>
</gene>
<organism evidence="1 2">
    <name type="scientific">Rotaria magnacalcarata</name>
    <dbReference type="NCBI Taxonomy" id="392030"/>
    <lineage>
        <taxon>Eukaryota</taxon>
        <taxon>Metazoa</taxon>
        <taxon>Spiralia</taxon>
        <taxon>Gnathifera</taxon>
        <taxon>Rotifera</taxon>
        <taxon>Eurotatoria</taxon>
        <taxon>Bdelloidea</taxon>
        <taxon>Philodinida</taxon>
        <taxon>Philodinidae</taxon>
        <taxon>Rotaria</taxon>
    </lineage>
</organism>
<name>A0A8S2YV30_9BILA</name>
<sequence length="57" mass="6607">CSWRRVPTDDGQKTERELWLFGINEDLPSDLLNLKRKKFPGRTTATMIVVIAIFSNQ</sequence>
<dbReference type="EMBL" id="CAJOBJ010096865">
    <property type="protein sequence ID" value="CAF4568915.1"/>
    <property type="molecule type" value="Genomic_DNA"/>
</dbReference>
<evidence type="ECO:0000313" key="2">
    <source>
        <dbReference type="Proteomes" id="UP000681720"/>
    </source>
</evidence>
<feature type="non-terminal residue" evidence="1">
    <location>
        <position position="1"/>
    </location>
</feature>
<evidence type="ECO:0000313" key="1">
    <source>
        <dbReference type="EMBL" id="CAF4568915.1"/>
    </source>
</evidence>
<dbReference type="AlphaFoldDB" id="A0A8S2YV30"/>
<reference evidence="1" key="1">
    <citation type="submission" date="2021-02" db="EMBL/GenBank/DDBJ databases">
        <authorList>
            <person name="Nowell W R."/>
        </authorList>
    </citation>
    <scope>NUCLEOTIDE SEQUENCE</scope>
</reference>
<comment type="caution">
    <text evidence="1">The sequence shown here is derived from an EMBL/GenBank/DDBJ whole genome shotgun (WGS) entry which is preliminary data.</text>
</comment>
<dbReference type="Proteomes" id="UP000681720">
    <property type="component" value="Unassembled WGS sequence"/>
</dbReference>
<protein>
    <submittedName>
        <fullName evidence="1">Uncharacterized protein</fullName>
    </submittedName>
</protein>
<accession>A0A8S2YV30</accession>